<dbReference type="GO" id="GO:0005615">
    <property type="term" value="C:extracellular space"/>
    <property type="evidence" value="ECO:0007669"/>
    <property type="project" value="TreeGrafter"/>
</dbReference>
<dbReference type="Gene3D" id="4.10.410.10">
    <property type="entry name" value="Pancreatic trypsin inhibitor Kunitz domain"/>
    <property type="match status" value="1"/>
</dbReference>
<keyword evidence="1" id="KW-0646">Protease inhibitor</keyword>
<feature type="domain" description="BPTI/Kunitz inhibitor" evidence="5">
    <location>
        <begin position="52"/>
        <end position="103"/>
    </location>
</feature>
<dbReference type="GO" id="GO:0004867">
    <property type="term" value="F:serine-type endopeptidase inhibitor activity"/>
    <property type="evidence" value="ECO:0007669"/>
    <property type="project" value="UniProtKB-KW"/>
</dbReference>
<dbReference type="PROSITE" id="PS50279">
    <property type="entry name" value="BPTI_KUNITZ_2"/>
    <property type="match status" value="1"/>
</dbReference>
<evidence type="ECO:0000313" key="6">
    <source>
        <dbReference type="EMBL" id="JAG91698.1"/>
    </source>
</evidence>
<dbReference type="PANTHER" id="PTHR10083">
    <property type="entry name" value="KUNITZ-TYPE PROTEASE INHIBITOR-RELATED"/>
    <property type="match status" value="1"/>
</dbReference>
<feature type="signal peptide" evidence="4">
    <location>
        <begin position="1"/>
        <end position="22"/>
    </location>
</feature>
<dbReference type="SMART" id="SM00131">
    <property type="entry name" value="KU"/>
    <property type="match status" value="1"/>
</dbReference>
<sequence>MRSFAFFVLLVVLLCAVFHVDGQRKKGPRSRHCGKGPEDEKCQSLIDNKQVCACPKEEGRPGFIRDPRWFFDKKSGQCQMFSWSTDGGNCNNFETEEECEDACL</sequence>
<dbReference type="InterPro" id="IPR002223">
    <property type="entry name" value="Kunitz_BPTI"/>
</dbReference>
<dbReference type="SUPFAM" id="SSF57362">
    <property type="entry name" value="BPTI-like"/>
    <property type="match status" value="1"/>
</dbReference>
<evidence type="ECO:0000256" key="2">
    <source>
        <dbReference type="ARBA" id="ARBA00022900"/>
    </source>
</evidence>
<dbReference type="InterPro" id="IPR036880">
    <property type="entry name" value="Kunitz_BPTI_sf"/>
</dbReference>
<evidence type="ECO:0000256" key="4">
    <source>
        <dbReference type="SAM" id="SignalP"/>
    </source>
</evidence>
<accession>A0A0C9SEP3</accession>
<feature type="chain" id="PRO_5002202836" evidence="4">
    <location>
        <begin position="23"/>
        <end position="104"/>
    </location>
</feature>
<dbReference type="Pfam" id="PF00014">
    <property type="entry name" value="Kunitz_BPTI"/>
    <property type="match status" value="1"/>
</dbReference>
<keyword evidence="2" id="KW-0722">Serine protease inhibitor</keyword>
<evidence type="ECO:0000256" key="1">
    <source>
        <dbReference type="ARBA" id="ARBA00022690"/>
    </source>
</evidence>
<evidence type="ECO:0000256" key="3">
    <source>
        <dbReference type="ARBA" id="ARBA00023157"/>
    </source>
</evidence>
<name>A0A0C9SEP3_AMBAM</name>
<evidence type="ECO:0000259" key="5">
    <source>
        <dbReference type="PROSITE" id="PS50279"/>
    </source>
</evidence>
<proteinExistence type="evidence at transcript level"/>
<dbReference type="PANTHER" id="PTHR10083:SF374">
    <property type="entry name" value="BPTI_KUNITZ INHIBITOR DOMAIN-CONTAINING PROTEIN"/>
    <property type="match status" value="1"/>
</dbReference>
<dbReference type="CDD" id="cd00109">
    <property type="entry name" value="Kunitz-type"/>
    <property type="match status" value="1"/>
</dbReference>
<protein>
    <submittedName>
        <fullName evidence="6">Putative bpti/kunitz family of serine protease inhibitor</fullName>
    </submittedName>
</protein>
<organism evidence="6">
    <name type="scientific">Amblyomma americanum</name>
    <name type="common">Lone star tick</name>
    <dbReference type="NCBI Taxonomy" id="6943"/>
    <lineage>
        <taxon>Eukaryota</taxon>
        <taxon>Metazoa</taxon>
        <taxon>Ecdysozoa</taxon>
        <taxon>Arthropoda</taxon>
        <taxon>Chelicerata</taxon>
        <taxon>Arachnida</taxon>
        <taxon>Acari</taxon>
        <taxon>Parasitiformes</taxon>
        <taxon>Ixodida</taxon>
        <taxon>Ixodoidea</taxon>
        <taxon>Ixodidae</taxon>
        <taxon>Amblyomminae</taxon>
        <taxon>Amblyomma</taxon>
    </lineage>
</organism>
<dbReference type="EMBL" id="GBZX01001042">
    <property type="protein sequence ID" value="JAG91698.1"/>
    <property type="molecule type" value="mRNA"/>
</dbReference>
<dbReference type="AlphaFoldDB" id="A0A0C9SEP3"/>
<keyword evidence="4" id="KW-0732">Signal</keyword>
<dbReference type="InterPro" id="IPR050098">
    <property type="entry name" value="TFPI/VKTCI-like"/>
</dbReference>
<keyword evidence="3" id="KW-1015">Disulfide bond</keyword>
<reference evidence="6" key="1">
    <citation type="journal article" date="2015" name="PLoS ONE">
        <title>An Insight into the Sialome of the Lone Star Tick, Amblyomma americanum, with a Glimpse on Its Time Dependent Gene Expression.</title>
        <authorList>
            <person name="Karim S."/>
            <person name="Ribeiro J.M."/>
        </authorList>
    </citation>
    <scope>NUCLEOTIDE SEQUENCE</scope>
    <source>
        <tissue evidence="6">Salivary gland</tissue>
    </source>
</reference>